<dbReference type="SUPFAM" id="SSF51197">
    <property type="entry name" value="Clavaminate synthase-like"/>
    <property type="match status" value="1"/>
</dbReference>
<keyword evidence="4 5" id="KW-0408">Iron</keyword>
<proteinExistence type="inferred from homology"/>
<keyword evidence="3 5" id="KW-0560">Oxidoreductase</keyword>
<dbReference type="Proteomes" id="UP001279734">
    <property type="component" value="Unassembled WGS sequence"/>
</dbReference>
<evidence type="ECO:0000256" key="4">
    <source>
        <dbReference type="ARBA" id="ARBA00023004"/>
    </source>
</evidence>
<feature type="domain" description="Fe2OG dioxygenase" evidence="6">
    <location>
        <begin position="212"/>
        <end position="312"/>
    </location>
</feature>
<dbReference type="PANTHER" id="PTHR47991">
    <property type="entry name" value="OXOGLUTARATE/IRON-DEPENDENT DIOXYGENASE"/>
    <property type="match status" value="1"/>
</dbReference>
<sequence length="369" mass="41733">MVATSESQKVAEAGQPVLGKSLIVPSVQELAKQLLGAVPPRYLRSDNQPSVHPDDPSLQLPVLDMERLINGDQMELLRFHSACQEWGFFQLVNHGVSLTLVEKVKKDIQDFFNIPLEEKKKYWQTPGDFEGFGQSFVHSEEQKLDWADKFSLVTLPKHIRKPHLFPMLPLPFRDDLEDYSNEVKKLARKILGVVARALKLDTEYLNDLFEEGKQALRMNYYPPCPEADKVIGLSPHSDAVGLTILLQLNDTQGLQIRKDGLWIPVIPLPGAFVVNIGDILEMITNGAYRSIEHRAMINPNKERLSVAAFHSPRLDADIGPSSILITPETPARFKRIIAADFFKNLFSRPLDGKSYLDLMRIEMENTKTV</sequence>
<evidence type="ECO:0000256" key="2">
    <source>
        <dbReference type="ARBA" id="ARBA00022723"/>
    </source>
</evidence>
<dbReference type="InterPro" id="IPR026992">
    <property type="entry name" value="DIOX_N"/>
</dbReference>
<accession>A0AAD3S6R2</accession>
<dbReference type="GO" id="GO:0046872">
    <property type="term" value="F:metal ion binding"/>
    <property type="evidence" value="ECO:0007669"/>
    <property type="project" value="UniProtKB-KW"/>
</dbReference>
<dbReference type="AlphaFoldDB" id="A0AAD3S6R2"/>
<reference evidence="7" key="1">
    <citation type="submission" date="2023-05" db="EMBL/GenBank/DDBJ databases">
        <title>Nepenthes gracilis genome sequencing.</title>
        <authorList>
            <person name="Fukushima K."/>
        </authorList>
    </citation>
    <scope>NUCLEOTIDE SEQUENCE</scope>
    <source>
        <strain evidence="7">SING2019-196</strain>
    </source>
</reference>
<dbReference type="InterPro" id="IPR027443">
    <property type="entry name" value="IPNS-like_sf"/>
</dbReference>
<dbReference type="GO" id="GO:0016491">
    <property type="term" value="F:oxidoreductase activity"/>
    <property type="evidence" value="ECO:0007669"/>
    <property type="project" value="UniProtKB-KW"/>
</dbReference>
<evidence type="ECO:0000256" key="1">
    <source>
        <dbReference type="ARBA" id="ARBA00008056"/>
    </source>
</evidence>
<keyword evidence="8" id="KW-1185">Reference proteome</keyword>
<dbReference type="Pfam" id="PF14226">
    <property type="entry name" value="DIOX_N"/>
    <property type="match status" value="1"/>
</dbReference>
<keyword evidence="2 5" id="KW-0479">Metal-binding</keyword>
<dbReference type="InterPro" id="IPR044861">
    <property type="entry name" value="IPNS-like_FE2OG_OXY"/>
</dbReference>
<dbReference type="Pfam" id="PF03171">
    <property type="entry name" value="2OG-FeII_Oxy"/>
    <property type="match status" value="1"/>
</dbReference>
<evidence type="ECO:0000259" key="6">
    <source>
        <dbReference type="PROSITE" id="PS51471"/>
    </source>
</evidence>
<dbReference type="EMBL" id="BSYO01000005">
    <property type="protein sequence ID" value="GMH05181.1"/>
    <property type="molecule type" value="Genomic_DNA"/>
</dbReference>
<gene>
    <name evidence="7" type="ORF">Nepgr_007021</name>
</gene>
<dbReference type="FunFam" id="2.60.120.330:FF:000001">
    <property type="entry name" value="Protein SRG1"/>
    <property type="match status" value="1"/>
</dbReference>
<organism evidence="7 8">
    <name type="scientific">Nepenthes gracilis</name>
    <name type="common">Slender pitcher plant</name>
    <dbReference type="NCBI Taxonomy" id="150966"/>
    <lineage>
        <taxon>Eukaryota</taxon>
        <taxon>Viridiplantae</taxon>
        <taxon>Streptophyta</taxon>
        <taxon>Embryophyta</taxon>
        <taxon>Tracheophyta</taxon>
        <taxon>Spermatophyta</taxon>
        <taxon>Magnoliopsida</taxon>
        <taxon>eudicotyledons</taxon>
        <taxon>Gunneridae</taxon>
        <taxon>Pentapetalae</taxon>
        <taxon>Caryophyllales</taxon>
        <taxon>Nepenthaceae</taxon>
        <taxon>Nepenthes</taxon>
    </lineage>
</organism>
<dbReference type="Gene3D" id="2.60.120.330">
    <property type="entry name" value="B-lactam Antibiotic, Isopenicillin N Synthase, Chain"/>
    <property type="match status" value="1"/>
</dbReference>
<dbReference type="InterPro" id="IPR005123">
    <property type="entry name" value="Oxoglu/Fe-dep_dioxygenase_dom"/>
</dbReference>
<comment type="caution">
    <text evidence="7">The sequence shown here is derived from an EMBL/GenBank/DDBJ whole genome shotgun (WGS) entry which is preliminary data.</text>
</comment>
<name>A0AAD3S6R2_NEPGR</name>
<protein>
    <recommendedName>
        <fullName evidence="6">Fe2OG dioxygenase domain-containing protein</fullName>
    </recommendedName>
</protein>
<evidence type="ECO:0000256" key="3">
    <source>
        <dbReference type="ARBA" id="ARBA00023002"/>
    </source>
</evidence>
<evidence type="ECO:0000256" key="5">
    <source>
        <dbReference type="RuleBase" id="RU003682"/>
    </source>
</evidence>
<dbReference type="InterPro" id="IPR050295">
    <property type="entry name" value="Plant_2OG-oxidoreductases"/>
</dbReference>
<evidence type="ECO:0000313" key="7">
    <source>
        <dbReference type="EMBL" id="GMH05181.1"/>
    </source>
</evidence>
<comment type="similarity">
    <text evidence="1 5">Belongs to the iron/ascorbate-dependent oxidoreductase family.</text>
</comment>
<evidence type="ECO:0000313" key="8">
    <source>
        <dbReference type="Proteomes" id="UP001279734"/>
    </source>
</evidence>
<dbReference type="PROSITE" id="PS51471">
    <property type="entry name" value="FE2OG_OXY"/>
    <property type="match status" value="1"/>
</dbReference>